<dbReference type="PROSITE" id="PS00211">
    <property type="entry name" value="ABC_TRANSPORTER_1"/>
    <property type="match status" value="1"/>
</dbReference>
<proteinExistence type="inferred from homology"/>
<accession>A0ABT1LAH6</accession>
<keyword evidence="4 6" id="KW-0067">ATP-binding</keyword>
<dbReference type="InterPro" id="IPR017871">
    <property type="entry name" value="ABC_transporter-like_CS"/>
</dbReference>
<dbReference type="Pfam" id="PF00005">
    <property type="entry name" value="ABC_tran"/>
    <property type="match status" value="1"/>
</dbReference>
<dbReference type="EMBL" id="JANCLU010000004">
    <property type="protein sequence ID" value="MCP8937971.1"/>
    <property type="molecule type" value="Genomic_DNA"/>
</dbReference>
<evidence type="ECO:0000256" key="4">
    <source>
        <dbReference type="ARBA" id="ARBA00022840"/>
    </source>
</evidence>
<dbReference type="InterPro" id="IPR008995">
    <property type="entry name" value="Mo/tungstate-bd_C_term_dom"/>
</dbReference>
<dbReference type="InterPro" id="IPR027417">
    <property type="entry name" value="P-loop_NTPase"/>
</dbReference>
<dbReference type="RefSeq" id="WP_254739427.1">
    <property type="nucleotide sequence ID" value="NZ_JANCLU010000004.1"/>
</dbReference>
<evidence type="ECO:0000313" key="7">
    <source>
        <dbReference type="Proteomes" id="UP001205890"/>
    </source>
</evidence>
<evidence type="ECO:0000256" key="1">
    <source>
        <dbReference type="ARBA" id="ARBA00005417"/>
    </source>
</evidence>
<evidence type="ECO:0000313" key="6">
    <source>
        <dbReference type="EMBL" id="MCP8937971.1"/>
    </source>
</evidence>
<dbReference type="InterPro" id="IPR013611">
    <property type="entry name" value="Transp-assoc_OB_typ2"/>
</dbReference>
<dbReference type="SMART" id="SM00382">
    <property type="entry name" value="AAA"/>
    <property type="match status" value="1"/>
</dbReference>
<organism evidence="6 7">
    <name type="scientific">Alsobacter ponti</name>
    <dbReference type="NCBI Taxonomy" id="2962936"/>
    <lineage>
        <taxon>Bacteria</taxon>
        <taxon>Pseudomonadati</taxon>
        <taxon>Pseudomonadota</taxon>
        <taxon>Alphaproteobacteria</taxon>
        <taxon>Hyphomicrobiales</taxon>
        <taxon>Alsobacteraceae</taxon>
        <taxon>Alsobacter</taxon>
    </lineage>
</organism>
<sequence>MSKAPASVEFRNVSKRYGAVTAVDDVSFGIEPGTLVTLLGPSGCGKTTTLRLIAGLEMASSGTISIGGVDVTRLSAADRDVSMVFQSYALFPHMSVLENVAYGPTVQGAPKALAREMAMEKLALVGLSGLEKRAPSELSGGQQQRVAVARALVLEPQVLLFDEPLSNLDAKLRRRVREEIRELQIKLNLTVAYVTHDQEEALAVSDRIIVMSNARIAQSGTPYELYEEPASLFVADFIGDANILDAELVEERGPRALVRLGPMELDLPRRGATAGPIKLAVRPDALRLAPADGDGAGRGVDGRVAKAAYLGKQREYTVATPVGDLFIVDSGRTPARLVDAPVRVAFSDSGIVVLPR</sequence>
<comment type="similarity">
    <text evidence="1">Belongs to the ABC transporter superfamily.</text>
</comment>
<dbReference type="PROSITE" id="PS50893">
    <property type="entry name" value="ABC_TRANSPORTER_2"/>
    <property type="match status" value="1"/>
</dbReference>
<evidence type="ECO:0000256" key="2">
    <source>
        <dbReference type="ARBA" id="ARBA00022448"/>
    </source>
</evidence>
<evidence type="ECO:0000259" key="5">
    <source>
        <dbReference type="PROSITE" id="PS50893"/>
    </source>
</evidence>
<feature type="domain" description="ABC transporter" evidence="5">
    <location>
        <begin position="8"/>
        <end position="238"/>
    </location>
</feature>
<dbReference type="PANTHER" id="PTHR42781:SF4">
    <property type="entry name" value="SPERMIDINE_PUTRESCINE IMPORT ATP-BINDING PROTEIN POTA"/>
    <property type="match status" value="1"/>
</dbReference>
<keyword evidence="2" id="KW-0813">Transport</keyword>
<evidence type="ECO:0000256" key="3">
    <source>
        <dbReference type="ARBA" id="ARBA00022741"/>
    </source>
</evidence>
<reference evidence="6 7" key="1">
    <citation type="submission" date="2022-07" db="EMBL/GenBank/DDBJ databases">
        <authorList>
            <person name="Li W.-J."/>
            <person name="Deng Q.-Q."/>
        </authorList>
    </citation>
    <scope>NUCLEOTIDE SEQUENCE [LARGE SCALE GENOMIC DNA]</scope>
    <source>
        <strain evidence="6 7">SYSU M60028</strain>
    </source>
</reference>
<dbReference type="SUPFAM" id="SSF50331">
    <property type="entry name" value="MOP-like"/>
    <property type="match status" value="1"/>
</dbReference>
<keyword evidence="3" id="KW-0547">Nucleotide-binding</keyword>
<comment type="caution">
    <text evidence="6">The sequence shown here is derived from an EMBL/GenBank/DDBJ whole genome shotgun (WGS) entry which is preliminary data.</text>
</comment>
<dbReference type="GO" id="GO:0005524">
    <property type="term" value="F:ATP binding"/>
    <property type="evidence" value="ECO:0007669"/>
    <property type="project" value="UniProtKB-KW"/>
</dbReference>
<dbReference type="Gene3D" id="3.40.50.300">
    <property type="entry name" value="P-loop containing nucleotide triphosphate hydrolases"/>
    <property type="match status" value="1"/>
</dbReference>
<dbReference type="InterPro" id="IPR003593">
    <property type="entry name" value="AAA+_ATPase"/>
</dbReference>
<gene>
    <name evidence="6" type="ORF">NK718_05540</name>
</gene>
<dbReference type="InterPro" id="IPR050093">
    <property type="entry name" value="ABC_SmlMolc_Importer"/>
</dbReference>
<dbReference type="Gene3D" id="2.40.50.100">
    <property type="match status" value="1"/>
</dbReference>
<keyword evidence="7" id="KW-1185">Reference proteome</keyword>
<name>A0ABT1LAH6_9HYPH</name>
<dbReference type="Pfam" id="PF08402">
    <property type="entry name" value="TOBE_2"/>
    <property type="match status" value="1"/>
</dbReference>
<dbReference type="SUPFAM" id="SSF52540">
    <property type="entry name" value="P-loop containing nucleoside triphosphate hydrolases"/>
    <property type="match status" value="1"/>
</dbReference>
<dbReference type="Proteomes" id="UP001205890">
    <property type="component" value="Unassembled WGS sequence"/>
</dbReference>
<protein>
    <submittedName>
        <fullName evidence="6">ABC transporter ATP-binding protein</fullName>
    </submittedName>
</protein>
<dbReference type="PANTHER" id="PTHR42781">
    <property type="entry name" value="SPERMIDINE/PUTRESCINE IMPORT ATP-BINDING PROTEIN POTA"/>
    <property type="match status" value="1"/>
</dbReference>
<dbReference type="InterPro" id="IPR003439">
    <property type="entry name" value="ABC_transporter-like_ATP-bd"/>
</dbReference>